<feature type="region of interest" description="Disordered" evidence="4">
    <location>
        <begin position="120"/>
        <end position="167"/>
    </location>
</feature>
<dbReference type="OrthoDB" id="29523at2759"/>
<feature type="compositionally biased region" description="Polar residues" evidence="4">
    <location>
        <begin position="123"/>
        <end position="141"/>
    </location>
</feature>
<evidence type="ECO:0000256" key="1">
    <source>
        <dbReference type="ARBA" id="ARBA00004123"/>
    </source>
</evidence>
<feature type="compositionally biased region" description="Polar residues" evidence="4">
    <location>
        <begin position="296"/>
        <end position="307"/>
    </location>
</feature>
<evidence type="ECO:0000313" key="6">
    <source>
        <dbReference type="EMBL" id="GAC93552.1"/>
    </source>
</evidence>
<evidence type="ECO:0000256" key="2">
    <source>
        <dbReference type="ARBA" id="ARBA00022884"/>
    </source>
</evidence>
<organism evidence="6 7">
    <name type="scientific">Pseudozyma hubeiensis (strain SY62)</name>
    <name type="common">Yeast</name>
    <dbReference type="NCBI Taxonomy" id="1305764"/>
    <lineage>
        <taxon>Eukaryota</taxon>
        <taxon>Fungi</taxon>
        <taxon>Dikarya</taxon>
        <taxon>Basidiomycota</taxon>
        <taxon>Ustilaginomycotina</taxon>
        <taxon>Ustilaginomycetes</taxon>
        <taxon>Ustilaginales</taxon>
        <taxon>Ustilaginaceae</taxon>
        <taxon>Pseudozyma</taxon>
    </lineage>
</organism>
<dbReference type="AlphaFoldDB" id="R9NY77"/>
<feature type="domain" description="G-patch" evidence="5">
    <location>
        <begin position="318"/>
        <end position="364"/>
    </location>
</feature>
<feature type="region of interest" description="Disordered" evidence="4">
    <location>
        <begin position="1"/>
        <end position="105"/>
    </location>
</feature>
<accession>R9NY77</accession>
<feature type="region of interest" description="Disordered" evidence="4">
    <location>
        <begin position="270"/>
        <end position="315"/>
    </location>
</feature>
<name>R9NY77_PSEHS</name>
<dbReference type="Pfam" id="PF01585">
    <property type="entry name" value="G-patch"/>
    <property type="match status" value="1"/>
</dbReference>
<feature type="compositionally biased region" description="Basic residues" evidence="4">
    <location>
        <begin position="38"/>
        <end position="47"/>
    </location>
</feature>
<dbReference type="PANTHER" id="PTHR13948:SF3">
    <property type="entry name" value="FI21118P1"/>
    <property type="match status" value="1"/>
</dbReference>
<dbReference type="GeneID" id="24106418"/>
<dbReference type="RefSeq" id="XP_012187139.1">
    <property type="nucleotide sequence ID" value="XM_012331749.1"/>
</dbReference>
<dbReference type="InterPro" id="IPR000467">
    <property type="entry name" value="G_patch_dom"/>
</dbReference>
<evidence type="ECO:0000259" key="5">
    <source>
        <dbReference type="PROSITE" id="PS50174"/>
    </source>
</evidence>
<proteinExistence type="predicted"/>
<protein>
    <recommendedName>
        <fullName evidence="5">G-patch domain-containing protein</fullName>
    </recommendedName>
</protein>
<keyword evidence="7" id="KW-1185">Reference proteome</keyword>
<dbReference type="STRING" id="1305764.R9NY77"/>
<dbReference type="SMART" id="SM00443">
    <property type="entry name" value="G_patch"/>
    <property type="match status" value="1"/>
</dbReference>
<dbReference type="GO" id="GO:0003723">
    <property type="term" value="F:RNA binding"/>
    <property type="evidence" value="ECO:0007669"/>
    <property type="project" value="UniProtKB-KW"/>
</dbReference>
<keyword evidence="3" id="KW-0539">Nucleus</keyword>
<dbReference type="Proteomes" id="UP000014071">
    <property type="component" value="Unassembled WGS sequence"/>
</dbReference>
<dbReference type="GO" id="GO:0000398">
    <property type="term" value="P:mRNA splicing, via spliceosome"/>
    <property type="evidence" value="ECO:0007669"/>
    <property type="project" value="TreeGrafter"/>
</dbReference>
<keyword evidence="2" id="KW-0694">RNA-binding</keyword>
<dbReference type="EMBL" id="DF238776">
    <property type="protein sequence ID" value="GAC93552.1"/>
    <property type="molecule type" value="Genomic_DNA"/>
</dbReference>
<dbReference type="HOGENOM" id="CLU_771886_0_0_1"/>
<evidence type="ECO:0000256" key="3">
    <source>
        <dbReference type="ARBA" id="ARBA00023242"/>
    </source>
</evidence>
<gene>
    <name evidence="6" type="ORF">PHSY_001117</name>
</gene>
<evidence type="ECO:0000313" key="7">
    <source>
        <dbReference type="Proteomes" id="UP000014071"/>
    </source>
</evidence>
<reference evidence="7" key="1">
    <citation type="journal article" date="2013" name="Genome Announc.">
        <title>Draft genome sequence of the basidiomycetous yeast-like fungus Pseudozyma hubeiensis SY62, which produces an abundant amount of the biosurfactant mannosylerythritol lipids.</title>
        <authorList>
            <person name="Konishi M."/>
            <person name="Hatada Y."/>
            <person name="Horiuchi J."/>
        </authorList>
    </citation>
    <scope>NUCLEOTIDE SEQUENCE [LARGE SCALE GENOMIC DNA]</scope>
    <source>
        <strain evidence="7">SY62</strain>
    </source>
</reference>
<dbReference type="GO" id="GO:0005634">
    <property type="term" value="C:nucleus"/>
    <property type="evidence" value="ECO:0007669"/>
    <property type="project" value="UniProtKB-SubCell"/>
</dbReference>
<evidence type="ECO:0000256" key="4">
    <source>
        <dbReference type="SAM" id="MobiDB-lite"/>
    </source>
</evidence>
<feature type="compositionally biased region" description="Basic and acidic residues" evidence="4">
    <location>
        <begin position="20"/>
        <end position="37"/>
    </location>
</feature>
<feature type="compositionally biased region" description="Low complexity" evidence="4">
    <location>
        <begin position="83"/>
        <end position="104"/>
    </location>
</feature>
<dbReference type="eggNOG" id="KOG0154">
    <property type="taxonomic scope" value="Eukaryota"/>
</dbReference>
<comment type="subcellular location">
    <subcellularLocation>
        <location evidence="1">Nucleus</location>
    </subcellularLocation>
</comment>
<sequence length="397" mass="43773">MTKSPSWTPSARVGAQPHQYIDRDDPTNEADRRNDPRYHHHDRRRSRSPQMRQSTSHPDDVPSRAVVWKDLRTPRNNQDDHSSVAATSQASSSRSTPSKPPTTAVSKRFADNIDRWNRKQSELHASQPSASEVIVSNTPDSSADPRANIQPVSYTKEGQRSTAPASTELSDAELTTYDYKDVQRVACLLCQRKFKSLDTLYRHESESKLHKDNLASTQACRQAVARKLDLSVQPEDTRGALSPDHVPALSEQAQQPTVASIYRDRASERRAVFGADNPSKNTGSIQRTKTFDGPEATTSTIGSNEVLPQSAPAKPIESDNIGNKLLAMMGWSQGQGLGLKREGRTDIVETKIYKPGAGLGSSTPSDSVTSVRSNVSFTGYKDRAKDREYSLIIAKCS</sequence>
<dbReference type="PANTHER" id="PTHR13948">
    <property type="entry name" value="RNA-BINDING PROTEIN"/>
    <property type="match status" value="1"/>
</dbReference>
<feature type="compositionally biased region" description="Polar residues" evidence="4">
    <location>
        <begin position="278"/>
        <end position="288"/>
    </location>
</feature>
<feature type="compositionally biased region" description="Basic and acidic residues" evidence="4">
    <location>
        <begin position="57"/>
        <end position="82"/>
    </location>
</feature>
<dbReference type="PROSITE" id="PS50174">
    <property type="entry name" value="G_PATCH"/>
    <property type="match status" value="1"/>
</dbReference>